<feature type="domain" description="Phosphodiester glycosidase" evidence="1">
    <location>
        <begin position="92"/>
        <end position="241"/>
    </location>
</feature>
<evidence type="ECO:0000259" key="1">
    <source>
        <dbReference type="Pfam" id="PF09992"/>
    </source>
</evidence>
<dbReference type="InterPro" id="IPR018711">
    <property type="entry name" value="NAGPA"/>
</dbReference>
<name>A0A1H9Z9Z6_9RHOB</name>
<proteinExistence type="predicted"/>
<protein>
    <submittedName>
        <fullName evidence="2">Uncharacterized protein YigE, DUF2233 family</fullName>
    </submittedName>
</protein>
<accession>A0A1H9Z9Z6</accession>
<keyword evidence="3" id="KW-1185">Reference proteome</keyword>
<gene>
    <name evidence="2" type="ORF">SAMN04489858_101455</name>
</gene>
<sequence>MSKPPTTKRMMIATMLELQRQLGVAIGMVFAMGLPAASEGCSRMDHDGQGYIVCQVEAAQEPDLQLWQYDQDGAPLNSFNNVRKSLPAGQDLSFAMNAGMFHPDYRPVGLLVIDGQELAPLNPHAGEGNFGMLPNGVFCTGGARAFQVIESRAYAKTAPDCRLATQSGPMLVIDGALHPRFLVDSDSRYIRNGVGVSPDGQTAWFAISNRPVTFHEFGRLFRDGLGVRDALYFDGSISRLYAPGLNRADFGRSMGPMIGLVAQPG</sequence>
<dbReference type="STRING" id="364199.SAMN04489858_101455"/>
<dbReference type="AlphaFoldDB" id="A0A1H9Z9Z6"/>
<organism evidence="2 3">
    <name type="scientific">Paracoccus homiensis</name>
    <dbReference type="NCBI Taxonomy" id="364199"/>
    <lineage>
        <taxon>Bacteria</taxon>
        <taxon>Pseudomonadati</taxon>
        <taxon>Pseudomonadota</taxon>
        <taxon>Alphaproteobacteria</taxon>
        <taxon>Rhodobacterales</taxon>
        <taxon>Paracoccaceae</taxon>
        <taxon>Paracoccus</taxon>
    </lineage>
</organism>
<dbReference type="Proteomes" id="UP000199180">
    <property type="component" value="Unassembled WGS sequence"/>
</dbReference>
<reference evidence="2 3" key="1">
    <citation type="submission" date="2016-10" db="EMBL/GenBank/DDBJ databases">
        <authorList>
            <person name="de Groot N.N."/>
        </authorList>
    </citation>
    <scope>NUCLEOTIDE SEQUENCE [LARGE SCALE GENOMIC DNA]</scope>
    <source>
        <strain evidence="2 3">DSM 17862</strain>
    </source>
</reference>
<evidence type="ECO:0000313" key="2">
    <source>
        <dbReference type="EMBL" id="SES78148.1"/>
    </source>
</evidence>
<dbReference type="Pfam" id="PF09992">
    <property type="entry name" value="NAGPA"/>
    <property type="match status" value="1"/>
</dbReference>
<evidence type="ECO:0000313" key="3">
    <source>
        <dbReference type="Proteomes" id="UP000199180"/>
    </source>
</evidence>
<dbReference type="EMBL" id="FOHO01000001">
    <property type="protein sequence ID" value="SES78148.1"/>
    <property type="molecule type" value="Genomic_DNA"/>
</dbReference>